<evidence type="ECO:0000256" key="1">
    <source>
        <dbReference type="ARBA" id="ARBA00010098"/>
    </source>
</evidence>
<feature type="compositionally biased region" description="Basic and acidic residues" evidence="2">
    <location>
        <begin position="2370"/>
        <end position="2385"/>
    </location>
</feature>
<feature type="compositionally biased region" description="Basic and acidic residues" evidence="2">
    <location>
        <begin position="1659"/>
        <end position="1694"/>
    </location>
</feature>
<feature type="compositionally biased region" description="Basic and acidic residues" evidence="2">
    <location>
        <begin position="3040"/>
        <end position="3055"/>
    </location>
</feature>
<proteinExistence type="inferred from homology"/>
<feature type="region of interest" description="Disordered" evidence="2">
    <location>
        <begin position="230"/>
        <end position="249"/>
    </location>
</feature>
<dbReference type="VEuPathDB" id="ToxoDB:CSUI_008876"/>
<feature type="compositionally biased region" description="Basic and acidic residues" evidence="2">
    <location>
        <begin position="3020"/>
        <end position="3032"/>
    </location>
</feature>
<feature type="compositionally biased region" description="Low complexity" evidence="2">
    <location>
        <begin position="49"/>
        <end position="61"/>
    </location>
</feature>
<feature type="region of interest" description="Disordered" evidence="2">
    <location>
        <begin position="1477"/>
        <end position="1547"/>
    </location>
</feature>
<dbReference type="PANTHER" id="PTHR12790">
    <property type="entry name" value="TRANSCRIPTION INITIATION FACTOR IA RRN3"/>
    <property type="match status" value="1"/>
</dbReference>
<feature type="compositionally biased region" description="Acidic residues" evidence="2">
    <location>
        <begin position="1911"/>
        <end position="1925"/>
    </location>
</feature>
<feature type="compositionally biased region" description="Low complexity" evidence="2">
    <location>
        <begin position="441"/>
        <end position="495"/>
    </location>
</feature>
<feature type="compositionally biased region" description="Basic and acidic residues" evidence="2">
    <location>
        <begin position="2091"/>
        <end position="2106"/>
    </location>
</feature>
<comment type="caution">
    <text evidence="3">The sequence shown here is derived from an EMBL/GenBank/DDBJ whole genome shotgun (WGS) entry which is preliminary data.</text>
</comment>
<feature type="compositionally biased region" description="Polar residues" evidence="2">
    <location>
        <begin position="2602"/>
        <end position="2613"/>
    </location>
</feature>
<feature type="compositionally biased region" description="Pro residues" evidence="2">
    <location>
        <begin position="548"/>
        <end position="560"/>
    </location>
</feature>
<feature type="compositionally biased region" description="Basic and acidic residues" evidence="2">
    <location>
        <begin position="2943"/>
        <end position="2984"/>
    </location>
</feature>
<feature type="compositionally biased region" description="Basic residues" evidence="2">
    <location>
        <begin position="3474"/>
        <end position="3485"/>
    </location>
</feature>
<dbReference type="Pfam" id="PF11523">
    <property type="entry name" value="DUF3223"/>
    <property type="match status" value="1"/>
</dbReference>
<evidence type="ECO:0000313" key="4">
    <source>
        <dbReference type="Proteomes" id="UP000221165"/>
    </source>
</evidence>
<dbReference type="Gene3D" id="3.10.450.40">
    <property type="match status" value="1"/>
</dbReference>
<dbReference type="GO" id="GO:0006361">
    <property type="term" value="P:transcription initiation at RNA polymerase I promoter"/>
    <property type="evidence" value="ECO:0007669"/>
    <property type="project" value="InterPro"/>
</dbReference>
<feature type="region of interest" description="Disordered" evidence="2">
    <location>
        <begin position="1215"/>
        <end position="1259"/>
    </location>
</feature>
<feature type="compositionally biased region" description="Basic and acidic residues" evidence="2">
    <location>
        <begin position="2426"/>
        <end position="2438"/>
    </location>
</feature>
<feature type="compositionally biased region" description="Basic and acidic residues" evidence="2">
    <location>
        <begin position="3102"/>
        <end position="3113"/>
    </location>
</feature>
<feature type="compositionally biased region" description="Basic and acidic residues" evidence="2">
    <location>
        <begin position="2820"/>
        <end position="2835"/>
    </location>
</feature>
<feature type="compositionally biased region" description="Polar residues" evidence="2">
    <location>
        <begin position="2911"/>
        <end position="2920"/>
    </location>
</feature>
<gene>
    <name evidence="3" type="ORF">CSUI_008876</name>
</gene>
<feature type="region of interest" description="Disordered" evidence="2">
    <location>
        <begin position="2291"/>
        <end position="2440"/>
    </location>
</feature>
<feature type="region of interest" description="Disordered" evidence="2">
    <location>
        <begin position="2204"/>
        <end position="2223"/>
    </location>
</feature>
<feature type="region of interest" description="Disordered" evidence="2">
    <location>
        <begin position="2079"/>
        <end position="2170"/>
    </location>
</feature>
<feature type="compositionally biased region" description="Low complexity" evidence="2">
    <location>
        <begin position="88"/>
        <end position="104"/>
    </location>
</feature>
<feature type="compositionally biased region" description="Basic and acidic residues" evidence="2">
    <location>
        <begin position="372"/>
        <end position="386"/>
    </location>
</feature>
<dbReference type="PANTHER" id="PTHR12790:SF0">
    <property type="entry name" value="RNA POLYMERASE I-SPECIFIC TRANSCRIPTION INITIATION FACTOR RRN3-RELATED"/>
    <property type="match status" value="1"/>
</dbReference>
<dbReference type="RefSeq" id="XP_067919029.1">
    <property type="nucleotide sequence ID" value="XM_068068996.1"/>
</dbReference>
<feature type="region of interest" description="Disordered" evidence="2">
    <location>
        <begin position="3700"/>
        <end position="3751"/>
    </location>
</feature>
<dbReference type="GO" id="GO:0001181">
    <property type="term" value="F:RNA polymerase I general transcription initiation factor activity"/>
    <property type="evidence" value="ECO:0007669"/>
    <property type="project" value="InterPro"/>
</dbReference>
<feature type="compositionally biased region" description="Low complexity" evidence="2">
    <location>
        <begin position="3348"/>
        <end position="3362"/>
    </location>
</feature>
<dbReference type="GeneID" id="94432207"/>
<feature type="compositionally biased region" description="Basic residues" evidence="2">
    <location>
        <begin position="2475"/>
        <end position="2486"/>
    </location>
</feature>
<feature type="region of interest" description="Disordered" evidence="2">
    <location>
        <begin position="3292"/>
        <end position="3577"/>
    </location>
</feature>
<feature type="region of interest" description="Disordered" evidence="2">
    <location>
        <begin position="1823"/>
        <end position="1982"/>
    </location>
</feature>
<feature type="compositionally biased region" description="Basic and acidic residues" evidence="2">
    <location>
        <begin position="1249"/>
        <end position="1259"/>
    </location>
</feature>
<feature type="compositionally biased region" description="Basic and acidic residues" evidence="2">
    <location>
        <begin position="1603"/>
        <end position="1612"/>
    </location>
</feature>
<feature type="compositionally biased region" description="Basic and acidic residues" evidence="2">
    <location>
        <begin position="3398"/>
        <end position="3414"/>
    </location>
</feature>
<feature type="region of interest" description="Disordered" evidence="2">
    <location>
        <begin position="85"/>
        <end position="212"/>
    </location>
</feature>
<feature type="region of interest" description="Disordered" evidence="2">
    <location>
        <begin position="2230"/>
        <end position="2255"/>
    </location>
</feature>
<feature type="compositionally biased region" description="Polar residues" evidence="2">
    <location>
        <begin position="713"/>
        <end position="731"/>
    </location>
</feature>
<sequence>MAGEKEAVRGSLPTKNGVSTPVEQPHQPQKKRRGRQTKSKVDSSTCHDSSLGEVQSLSSSQAVRPSCSGEVDAFFGSSSHLTPSALNSCPLASSSPLEPASVEARPAGGRAPDNPSPWQAQTVDTAPVRVSSVRSDQATEGACASSFSSLPSSVSSVTSLRASSISPRARPSVEASSEQRDRQQDLSCSPGKQFVHRSPRSSDGTLPDSGHLLRLPSPVIVGLCNDSQPVRASAARNQRTRGPRETCAPPDLAAVLASVGARAEHKQVANRLRESRKPVGEMVDKERREAVTRGLRNEVVTGEADFPLFGRERPSQQGNELPAAVGGGAGDPRPERQRGAVKGAGDCADPRYFSPEGPQATVKETTSVNRLPLRDETRCAQTEEARPCPSEPLPLSSPGMASSYPSLTASSSSSASASLVVAAPASSGHAVETPSLVSLRPASPSFSRQSSSPDPAGGTAGLATGTLPCAPSVSPPSASASPVLSCLTEEPSHPCTSPPACAPASAPYGSSQESPAMDSPPQPDSLHAASSDEKRSCPSVSSATPWSPLSPPQSSSPPHGPYDAVAPLSPPPDVILSPVSPSPFRLGDVAEFKPSTRGGRTTERASRRVEHYPGNLSNSQQQQQALFFPPPPSPFGGNSAVLRLGIWLAERPGLDDEHFTSLFESFLLHFDFIHAATQSTSFLQHAQLRRDLLLPEEEEDMPLSAQKLEKRQSGQQSGPVGNAGQNQPSQRDQAEEFEGILLDILSLRGGRGVHTAVEALVAQLKEKSRQPQQDVSGQGTTGHTEGAVSQSGLRLGERFYFPDKAALKSRLRQVLQAYDEKEDLRGDDFELVKCVLAFHPRAKRKMHNLSGIFVGAHPNPKFHSTRCFFIRRLLPANAAAPYSIISRTKADDGEEKKGVEEKPLQRREDCEDFSYVRCVDNMLGDDSKADRLLCHIIKQVTEAFPSCVTHLHETIRRNFPPLRLPVDVLVSYVKNILWISHHVLQVRPVLWKLLLSKMTSIDVEIKLADPNSIDLEQMQVWKKEQLALLAAQLERGAVAPSVVQGILGEPQWFQLMYEKVRGEEDIDVMATKLDGFMRVIFAFLQLHLPQMATRPAAPGAYRDVAEESEASQPSSVATYSPCVDDDVEPLDRKENKASADETTVPQGGCGAKISHARPNPPRAGSSGITSPCCPLSPVSPDSALSPDLHCAIAPVAPVSPTRPSWQDARPTTADLGLSRALPVQETESVSPRSKQTKGDEKLQALLGERGGDKRKGAPEQHAMTEADVFVYELLDIFMEVVLPVHRCKYVQFLVFYLANLRVQWAGRLMKLLFKLLFDKQQHMLLRRIAAKYISSFLCRALNVPPRFIRLALQHLFQLLHQGFLLTGSPGAARQQERLLHLLKAQHQTVYNSESPLALFFTVCQSCFYVLCYHLDALAVWPSGLDFLHSKHASLHALLSSPLRPLMRVKRGIAREFVAACRRVGGFEDLESHFKEVQARGQASLPENQDHGESLGQVNSGSPGEATAENDEAEAKGSSAQSAMARGPRTEEKGLEQADEDEGGASEADNHTEALNDVLWLFDPLDAFFPFDPYPLRHSHRFIANKYREWSAVVDFVLLREKEKSRTPREQSGFKRKAEKRELEGVSEVPKQETGSTQDEKLGQDAASATTQNPVGSERAPSHEIESGDGEKKLEESKDQVTETEKEEHTGREELAGASKLESEEAIVDEGQEKGTTLSDGGAGQEEEEPTIAVSDKQLSTPARRVDQPGLPLGGDQSVVSSEGDDVAERTEPNVAEGGRPAPEAILTQQAQHILKRHEPLSDSEMGAMQQLVQETLGFASVSRELEAGARQRPGRTCPSSASALPPSSSGVQPKETSSEGRVSSLHRDPVVNRKATASEGGTGQRVSRGRYNFMNARAFREDEEKCAERNSEEEEMCGPSEEEDLSSFCGSTSGGDWTGEDEKGERAADSGEVKVEGVSENTTDFPSSKKRKRKRAKWSGGPFLPCPRLRPLVHDDGDAFFDSSPSASGLGATDEVVSFLAPRVAASIADQLEPEIDAVGDEALSQSDLRLLRQRPCLSRACILDIFLSSQAYKPAPLSPVASPLPSPRIVVKDSAPRSPGQEKGEIPSSPPTLSVAPAPPSQLSSLVLPPSAGVSSSELDRTGRYGDPTTKSPRSRLAPSPCDSFVGSRAPRRTADRAGLQFQRLSALGSGVSPFSPVPVPCPSPGLLPADTTRAARGMAKEKSLEIQVAIGATGTRTKEDTRADEQEGREKTEKCRDGFRVDVAGLREKKGRKSVGIVCCGEFDEIAKERPSQPHSTAGPTSVRAKLTRRHTTDFPALSPDSPHNFLQRRSVAETTAAARCGNEDETTSLVPLSPGSEFVHALGQRQDTPRDGKSDKSMEGRTNDQASAKATFPERTYEAGSQAADGVVPRQTKRGVSAAGSPDESRKAEEAREASVKMCGLGYTQEDGRVRGCALESEKVAHELGTCDGQQVKKKEKKKKKRHRSEETLLDAEEPARQDDDFERETSAYACSDGERTKDCSWKQLKHPRVDGPKEPAKSQLEGKATGDTAGVGDLSDGGRDCKPKKPEKFPNKHEDVRCRMSELDKEVMEEEREHGENQETLANCESGSDGSEYRKRKKERKKKRKKADDLESTSTDSREDRLSLSSDTAVLGKGGGVSLLETGSLAASSAPATDMPLCETAEERKVKKKKMRSREKLASVVGGVSEGLSDDPGRRGESSAVGCATIKPAEEGSGGKSSLPDFNPSSELDRVMQLLREREESLRKQQEDMQRTQQALLQLLLREEKKRAKKKMKKEKRRKAEETRGISSQEEEEERECTPHERRVRQADEITKLVGLHAEAHASFQSQETAENVGESVPRSSAHKDERRPSFQYEGENKKKQKRTEGLLVPGGEEDSGPSIPHFPSSVGATTGTFSGSKGRGPEDKHGQAAARSRANTLCREEVHPDEPTPGRVDPAGRTENRESQGAAGRKDSEADQEGGRRKKKRAVILDEQSEAEQCDAVQEAQPRCSRRQSSSRREDTADNHPAESAEVDNLSAKDGELMKIKEKDRSSPGGIHKQSHASLQTHTDLSIEDREESQAAGTFFLHERKQKKKKTKRDLVESLKHAEESLDEGSERGFVGGKSRAREPIDMDGGDTSPCGIKRTAKRERLSSGGLHEDQSQASRGEPTSASTEKDAVEPLPSRQSATEQRMGMNAVEARCYSEQNVCAEVMEQVRNSKAKKKKHKREKERKLRQEEDVDGSTYGGASTLGPLEEEVTKEHNDVNAELERKGGREVLTFGSLREGEQEVLGSEVKVKKKKRRDRITSDNEGEAPKGGWVLPMGAAPAAEQESEQGCSQLAVGVASARSSARLQESTSEPEGEEKKERRKKKRLPSLRELSEETVQAVGDTGTEENERSIARDPLEESEKRSAKRRKEPASEEANRVPETSERDEKDTAHESDTTAVVEITREEEWRTIRATEDEEIMQPPKKKKKKKKNAKHTGEGEEGEGHTHEKTDGCGFDPDEEARTCKTAEPYSGSAAATLDFAEPRVRQSFLVDGQKDWQESDVSAPAKQKKKRESAGGEEAALSWVSNKQHRGGQLLGLTQDTYNCTVERVESEREKQAPRGKGTAHRESETEHWIKGGRKEARRLGSTQERGITAFAREETATPRGPGARGSRVNKWRAQRRPNFGEGKMEKAFKIGFAERERARRILNEGDMASTRTRNFNNAKNLGALEQDGGPHPYTEKKRKRNRKRTFRESVGAWN</sequence>
<feature type="region of interest" description="Disordered" evidence="2">
    <location>
        <begin position="1"/>
        <end position="63"/>
    </location>
</feature>
<feature type="region of interest" description="Disordered" evidence="2">
    <location>
        <begin position="267"/>
        <end position="606"/>
    </location>
</feature>
<feature type="compositionally biased region" description="Basic and acidic residues" evidence="2">
    <location>
        <begin position="1940"/>
        <end position="1957"/>
    </location>
</feature>
<comment type="similarity">
    <text evidence="1">Belongs to the RRN3 family.</text>
</comment>
<feature type="compositionally biased region" description="Basic and acidic residues" evidence="2">
    <location>
        <begin position="3486"/>
        <end position="3502"/>
    </location>
</feature>
<feature type="compositionally biased region" description="Basic residues" evidence="2">
    <location>
        <begin position="1968"/>
        <end position="1977"/>
    </location>
</feature>
<feature type="compositionally biased region" description="Basic and acidic residues" evidence="2">
    <location>
        <begin position="1898"/>
        <end position="1910"/>
    </location>
</feature>
<feature type="compositionally biased region" description="Basic residues" evidence="2">
    <location>
        <begin position="28"/>
        <end position="38"/>
    </location>
</feature>
<feature type="compositionally biased region" description="Basic and acidic residues" evidence="2">
    <location>
        <begin position="2560"/>
        <end position="2601"/>
    </location>
</feature>
<organism evidence="3 4">
    <name type="scientific">Cystoisospora suis</name>
    <dbReference type="NCBI Taxonomy" id="483139"/>
    <lineage>
        <taxon>Eukaryota</taxon>
        <taxon>Sar</taxon>
        <taxon>Alveolata</taxon>
        <taxon>Apicomplexa</taxon>
        <taxon>Conoidasida</taxon>
        <taxon>Coccidia</taxon>
        <taxon>Eucoccidiorida</taxon>
        <taxon>Eimeriorina</taxon>
        <taxon>Sarcocystidae</taxon>
        <taxon>Cystoisospora</taxon>
    </lineage>
</organism>
<feature type="compositionally biased region" description="Basic and acidic residues" evidence="2">
    <location>
        <begin position="3260"/>
        <end position="3273"/>
    </location>
</feature>
<dbReference type="OrthoDB" id="347498at2759"/>
<keyword evidence="3" id="KW-0396">Initiation factor</keyword>
<feature type="compositionally biased region" description="Polar residues" evidence="2">
    <location>
        <begin position="770"/>
        <end position="790"/>
    </location>
</feature>
<feature type="compositionally biased region" description="Basic residues" evidence="2">
    <location>
        <begin position="2618"/>
        <end position="2629"/>
    </location>
</feature>
<feature type="compositionally biased region" description="Low complexity" evidence="2">
    <location>
        <begin position="145"/>
        <end position="172"/>
    </location>
</feature>
<feature type="compositionally biased region" description="Basic and acidic residues" evidence="2">
    <location>
        <begin position="3616"/>
        <end position="3635"/>
    </location>
</feature>
<feature type="compositionally biased region" description="Basic and acidic residues" evidence="2">
    <location>
        <begin position="3600"/>
        <end position="3609"/>
    </location>
</feature>
<feature type="region of interest" description="Disordered" evidence="2">
    <location>
        <begin position="2790"/>
        <end position="3196"/>
    </location>
</feature>
<keyword evidence="3" id="KW-0648">Protein biosynthesis</keyword>
<feature type="compositionally biased region" description="Basic and acidic residues" evidence="2">
    <location>
        <begin position="3453"/>
        <end position="3465"/>
    </location>
</feature>
<feature type="region of interest" description="Disordered" evidence="2">
    <location>
        <begin position="765"/>
        <end position="790"/>
    </location>
</feature>
<keyword evidence="4" id="KW-1185">Reference proteome</keyword>
<feature type="region of interest" description="Disordered" evidence="2">
    <location>
        <begin position="1603"/>
        <end position="1785"/>
    </location>
</feature>
<dbReference type="EMBL" id="MIGC01005108">
    <property type="protein sequence ID" value="PHJ17304.1"/>
    <property type="molecule type" value="Genomic_DNA"/>
</dbReference>
<feature type="region of interest" description="Disordered" evidence="2">
    <location>
        <begin position="1099"/>
        <end position="1167"/>
    </location>
</feature>
<feature type="compositionally biased region" description="Polar residues" evidence="2">
    <location>
        <begin position="3706"/>
        <end position="3716"/>
    </location>
</feature>
<feature type="region of interest" description="Disordered" evidence="2">
    <location>
        <begin position="3218"/>
        <end position="3273"/>
    </location>
</feature>
<feature type="compositionally biased region" description="Polar residues" evidence="2">
    <location>
        <begin position="1850"/>
        <end position="1861"/>
    </location>
</feature>
<dbReference type="GO" id="GO:0003743">
    <property type="term" value="F:translation initiation factor activity"/>
    <property type="evidence" value="ECO:0007669"/>
    <property type="project" value="UniProtKB-KW"/>
</dbReference>
<feature type="compositionally biased region" description="Basic residues" evidence="2">
    <location>
        <begin position="3222"/>
        <end position="3233"/>
    </location>
</feature>
<dbReference type="Proteomes" id="UP000221165">
    <property type="component" value="Unassembled WGS sequence"/>
</dbReference>
<feature type="compositionally biased region" description="Low complexity" evidence="2">
    <location>
        <begin position="2114"/>
        <end position="2133"/>
    </location>
</feature>
<feature type="region of interest" description="Disordered" evidence="2">
    <location>
        <begin position="2467"/>
        <end position="2752"/>
    </location>
</feature>
<feature type="compositionally biased region" description="Low complexity" evidence="2">
    <location>
        <begin position="393"/>
        <end position="427"/>
    </location>
</feature>
<feature type="compositionally biased region" description="Basic and acidic residues" evidence="2">
    <location>
        <begin position="2238"/>
        <end position="2255"/>
    </location>
</feature>
<feature type="compositionally biased region" description="Basic and acidic residues" evidence="2">
    <location>
        <begin position="3152"/>
        <end position="3164"/>
    </location>
</feature>
<feature type="compositionally biased region" description="Basic and acidic residues" evidence="2">
    <location>
        <begin position="2531"/>
        <end position="2540"/>
    </location>
</feature>
<reference evidence="3 4" key="1">
    <citation type="journal article" date="2017" name="Int. J. Parasitol.">
        <title>The genome of the protozoan parasite Cystoisospora suis and a reverse vaccinology approach to identify vaccine candidates.</title>
        <authorList>
            <person name="Palmieri N."/>
            <person name="Shrestha A."/>
            <person name="Ruttkowski B."/>
            <person name="Beck T."/>
            <person name="Vogl C."/>
            <person name="Tomley F."/>
            <person name="Blake D.P."/>
            <person name="Joachim A."/>
        </authorList>
    </citation>
    <scope>NUCLEOTIDE SEQUENCE [LARGE SCALE GENOMIC DNA]</scope>
    <source>
        <strain evidence="3 4">Wien I</strain>
    </source>
</reference>
<feature type="compositionally biased region" description="Polar residues" evidence="2">
    <location>
        <begin position="13"/>
        <end position="22"/>
    </location>
</feature>
<feature type="compositionally biased region" description="Low complexity" evidence="2">
    <location>
        <begin position="502"/>
        <end position="511"/>
    </location>
</feature>
<feature type="region of interest" description="Disordered" evidence="2">
    <location>
        <begin position="705"/>
        <end position="733"/>
    </location>
</feature>
<dbReference type="InterPro" id="IPR007991">
    <property type="entry name" value="RNA_pol_I_trans_ini_fac_RRN3"/>
</dbReference>
<feature type="compositionally biased region" description="Low complexity" evidence="2">
    <location>
        <begin position="1838"/>
        <end position="1849"/>
    </location>
</feature>
<feature type="compositionally biased region" description="Polar residues" evidence="2">
    <location>
        <begin position="3165"/>
        <end position="3176"/>
    </location>
</feature>
<feature type="region of interest" description="Disordered" evidence="2">
    <location>
        <begin position="3600"/>
        <end position="3679"/>
    </location>
</feature>
<feature type="compositionally biased region" description="Basic and acidic residues" evidence="2">
    <location>
        <begin position="1129"/>
        <end position="1139"/>
    </location>
</feature>
<evidence type="ECO:0000256" key="2">
    <source>
        <dbReference type="SAM" id="MobiDB-lite"/>
    </source>
</evidence>
<feature type="compositionally biased region" description="Basic residues" evidence="2">
    <location>
        <begin position="3733"/>
        <end position="3742"/>
    </location>
</feature>
<feature type="compositionally biased region" description="Basic residues" evidence="2">
    <location>
        <begin position="2791"/>
        <end position="2801"/>
    </location>
</feature>
<protein>
    <submittedName>
        <fullName evidence="3">Rna polymerase i specific transcription initiation factor rrn3</fullName>
    </submittedName>
</protein>
<feature type="compositionally biased region" description="Basic and acidic residues" evidence="2">
    <location>
        <begin position="267"/>
        <end position="291"/>
    </location>
</feature>
<feature type="compositionally biased region" description="Basic and acidic residues" evidence="2">
    <location>
        <begin position="3421"/>
        <end position="3446"/>
    </location>
</feature>
<accession>A0A2C6KLJ6</accession>
<evidence type="ECO:0000313" key="3">
    <source>
        <dbReference type="EMBL" id="PHJ17304.1"/>
    </source>
</evidence>
<name>A0A2C6KLJ6_9APIC</name>
<dbReference type="Pfam" id="PF05327">
    <property type="entry name" value="RRN3"/>
    <property type="match status" value="1"/>
</dbReference>